<keyword evidence="3" id="KW-1185">Reference proteome</keyword>
<dbReference type="Proteomes" id="UP000774617">
    <property type="component" value="Unassembled WGS sequence"/>
</dbReference>
<comment type="caution">
    <text evidence="2">The sequence shown here is derived from an EMBL/GenBank/DDBJ whole genome shotgun (WGS) entry which is preliminary data.</text>
</comment>
<reference evidence="2 3" key="1">
    <citation type="journal article" date="2021" name="Nat. Commun.">
        <title>Genetic determinants of endophytism in the Arabidopsis root mycobiome.</title>
        <authorList>
            <person name="Mesny F."/>
            <person name="Miyauchi S."/>
            <person name="Thiergart T."/>
            <person name="Pickel B."/>
            <person name="Atanasova L."/>
            <person name="Karlsson M."/>
            <person name="Huettel B."/>
            <person name="Barry K.W."/>
            <person name="Haridas S."/>
            <person name="Chen C."/>
            <person name="Bauer D."/>
            <person name="Andreopoulos W."/>
            <person name="Pangilinan J."/>
            <person name="LaButti K."/>
            <person name="Riley R."/>
            <person name="Lipzen A."/>
            <person name="Clum A."/>
            <person name="Drula E."/>
            <person name="Henrissat B."/>
            <person name="Kohler A."/>
            <person name="Grigoriev I.V."/>
            <person name="Martin F.M."/>
            <person name="Hacquard S."/>
        </authorList>
    </citation>
    <scope>NUCLEOTIDE SEQUENCE [LARGE SCALE GENOMIC DNA]</scope>
    <source>
        <strain evidence="2 3">MPI-SDFR-AT-0080</strain>
    </source>
</reference>
<feature type="compositionally biased region" description="Polar residues" evidence="1">
    <location>
        <begin position="149"/>
        <end position="158"/>
    </location>
</feature>
<gene>
    <name evidence="2" type="ORF">B0J12DRAFT_203619</name>
</gene>
<proteinExistence type="predicted"/>
<protein>
    <submittedName>
        <fullName evidence="2">Uncharacterized protein</fullName>
    </submittedName>
</protein>
<accession>A0ABQ8G222</accession>
<feature type="compositionally biased region" description="Low complexity" evidence="1">
    <location>
        <begin position="15"/>
        <end position="30"/>
    </location>
</feature>
<feature type="region of interest" description="Disordered" evidence="1">
    <location>
        <begin position="114"/>
        <end position="208"/>
    </location>
</feature>
<feature type="region of interest" description="Disordered" evidence="1">
    <location>
        <begin position="1"/>
        <end position="33"/>
    </location>
</feature>
<sequence length="249" mass="26785">MSPRNPRSRPDTTRPPAVSPSSPAVASSVPPHHDFAHSTFPPIFFHAMPDLASHQDSATVDGRTQSERAMEHLEWLGGRLHPLEQSVLLNNLEKFMKDSDSMVARIKRGERPADVFASSDAGNTSTRSGPPPTESAGLDAGTSRRRRLSSGQSKALNGSASASSPSSETARRGLSSSEQGLAPANPRKRHAEQGEHVDKGPINPSPLTFPSHSFAAVAGDDLENIFDRITHVQTTAHRGFSPPYDTIKF</sequence>
<organism evidence="2 3">
    <name type="scientific">Macrophomina phaseolina</name>
    <dbReference type="NCBI Taxonomy" id="35725"/>
    <lineage>
        <taxon>Eukaryota</taxon>
        <taxon>Fungi</taxon>
        <taxon>Dikarya</taxon>
        <taxon>Ascomycota</taxon>
        <taxon>Pezizomycotina</taxon>
        <taxon>Dothideomycetes</taxon>
        <taxon>Dothideomycetes incertae sedis</taxon>
        <taxon>Botryosphaeriales</taxon>
        <taxon>Botryosphaeriaceae</taxon>
        <taxon>Macrophomina</taxon>
    </lineage>
</organism>
<evidence type="ECO:0000313" key="3">
    <source>
        <dbReference type="Proteomes" id="UP000774617"/>
    </source>
</evidence>
<evidence type="ECO:0000256" key="1">
    <source>
        <dbReference type="SAM" id="MobiDB-lite"/>
    </source>
</evidence>
<dbReference type="EMBL" id="JAGTJR010000025">
    <property type="protein sequence ID" value="KAH7042613.1"/>
    <property type="molecule type" value="Genomic_DNA"/>
</dbReference>
<evidence type="ECO:0000313" key="2">
    <source>
        <dbReference type="EMBL" id="KAH7042613.1"/>
    </source>
</evidence>
<name>A0ABQ8G222_9PEZI</name>